<evidence type="ECO:0000313" key="2">
    <source>
        <dbReference type="RefSeq" id="XP_071909698.1"/>
    </source>
</evidence>
<dbReference type="RefSeq" id="XP_071909698.1">
    <property type="nucleotide sequence ID" value="XM_072053597.1"/>
</dbReference>
<dbReference type="Proteomes" id="UP001652660">
    <property type="component" value="Chromosome 6c"/>
</dbReference>
<organism evidence="1 2">
    <name type="scientific">Coffea arabica</name>
    <name type="common">Arabian coffee</name>
    <dbReference type="NCBI Taxonomy" id="13443"/>
    <lineage>
        <taxon>Eukaryota</taxon>
        <taxon>Viridiplantae</taxon>
        <taxon>Streptophyta</taxon>
        <taxon>Embryophyta</taxon>
        <taxon>Tracheophyta</taxon>
        <taxon>Spermatophyta</taxon>
        <taxon>Magnoliopsida</taxon>
        <taxon>eudicotyledons</taxon>
        <taxon>Gunneridae</taxon>
        <taxon>Pentapetalae</taxon>
        <taxon>asterids</taxon>
        <taxon>lamiids</taxon>
        <taxon>Gentianales</taxon>
        <taxon>Rubiaceae</taxon>
        <taxon>Ixoroideae</taxon>
        <taxon>Gardenieae complex</taxon>
        <taxon>Bertiereae - Coffeeae clade</taxon>
        <taxon>Coffeeae</taxon>
        <taxon>Coffea</taxon>
    </lineage>
</organism>
<dbReference type="GeneID" id="140008736"/>
<name>A0ABM4UQY8_COFAR</name>
<dbReference type="PANTHER" id="PTHR33710:SF13">
    <property type="entry name" value="ENDONUCLEASE_EXONUCLEASE_PHOSPHATASE FAMILY PROTEIN"/>
    <property type="match status" value="1"/>
</dbReference>
<dbReference type="PANTHER" id="PTHR33710">
    <property type="entry name" value="BNAC02G09200D PROTEIN"/>
    <property type="match status" value="1"/>
</dbReference>
<accession>A0ABM4UQY8</accession>
<keyword evidence="1" id="KW-1185">Reference proteome</keyword>
<protein>
    <submittedName>
        <fullName evidence="2">Uncharacterized protein</fullName>
    </submittedName>
</protein>
<gene>
    <name evidence="2" type="primary">LOC140008736</name>
</gene>
<sequence>MNGTVWQRLDRALVNSLWAAVYTCTKVSHLPRGRSDHSPLVIKARVGFAAPSSFRFLNMWRGHPSFLEIILADWRASISGVGMTLFHSKMQSLRTKLREWSKEVFGNIFDGVKRAADTYKLREEEFNSYCDESSQIRLHKARAVYLRELFMECEF</sequence>
<reference evidence="2" key="1">
    <citation type="submission" date="2025-08" db="UniProtKB">
        <authorList>
            <consortium name="RefSeq"/>
        </authorList>
    </citation>
    <scope>IDENTIFICATION</scope>
    <source>
        <tissue evidence="2">Leaves</tissue>
    </source>
</reference>
<proteinExistence type="predicted"/>
<evidence type="ECO:0000313" key="1">
    <source>
        <dbReference type="Proteomes" id="UP001652660"/>
    </source>
</evidence>